<dbReference type="Pfam" id="PF00646">
    <property type="entry name" value="F-box"/>
    <property type="match status" value="1"/>
</dbReference>
<dbReference type="AlphaFoldDB" id="A0A251RUV5"/>
<accession>A0A251RUV5</accession>
<dbReference type="EMBL" id="CM007906">
    <property type="protein sequence ID" value="OTF88020.1"/>
    <property type="molecule type" value="Genomic_DNA"/>
</dbReference>
<gene>
    <name evidence="3" type="ORF">HannXRQ_Chr17g0568451</name>
    <name evidence="2" type="ORF">HanXRQr2_Chr17g0828231</name>
</gene>
<evidence type="ECO:0000313" key="2">
    <source>
        <dbReference type="EMBL" id="KAF5757564.1"/>
    </source>
</evidence>
<sequence length="245" mass="29054">MDGRRRIPMDRMSNLPPSIIQNILTLMPMPDAFRTSILSRNWRYHCRNISKLCFDNYMYHTRNKCTFLHDVVYPVLLLHQGPILEFSLHLNRMDSCWEVDQIILHLSRNYALKEFQLLINLGDEYKLLPAFFNLQHLTALKLKNCAFQPPVTFKGFERLVILYFYKVSITAEVFIRIISNCPLLKDFTLIGDERHFLGVWSCNFIELFERIPLVERLCMSSYPIQVMHITPSFYLIPPEWVFATE</sequence>
<dbReference type="InParanoid" id="A0A251RUV5"/>
<name>A0A251RUV5_HELAN</name>
<reference evidence="3" key="2">
    <citation type="submission" date="2017-02" db="EMBL/GenBank/DDBJ databases">
        <title>Sunflower complete genome.</title>
        <authorList>
            <person name="Langlade N."/>
            <person name="Munos S."/>
        </authorList>
    </citation>
    <scope>NUCLEOTIDE SEQUENCE [LARGE SCALE GENOMIC DNA]</scope>
    <source>
        <tissue evidence="3">Leaves</tissue>
    </source>
</reference>
<keyword evidence="4" id="KW-1185">Reference proteome</keyword>
<dbReference type="EMBL" id="MNCJ02000332">
    <property type="protein sequence ID" value="KAF5757564.1"/>
    <property type="molecule type" value="Genomic_DNA"/>
</dbReference>
<dbReference type="InterPro" id="IPR032675">
    <property type="entry name" value="LRR_dom_sf"/>
</dbReference>
<dbReference type="Gene3D" id="3.80.10.10">
    <property type="entry name" value="Ribonuclease Inhibitor"/>
    <property type="match status" value="1"/>
</dbReference>
<dbReference type="InterPro" id="IPR055357">
    <property type="entry name" value="LRR_At1g61320_AtMIF1"/>
</dbReference>
<reference evidence="2" key="3">
    <citation type="submission" date="2020-06" db="EMBL/GenBank/DDBJ databases">
        <title>Helianthus annuus Genome sequencing and assembly Release 2.</title>
        <authorList>
            <person name="Gouzy J."/>
            <person name="Langlade N."/>
            <person name="Munos S."/>
        </authorList>
    </citation>
    <scope>NUCLEOTIDE SEQUENCE</scope>
    <source>
        <tissue evidence="2">Leaves</tissue>
    </source>
</reference>
<dbReference type="OMA" id="LENCFIR"/>
<dbReference type="SUPFAM" id="SSF52047">
    <property type="entry name" value="RNI-like"/>
    <property type="match status" value="1"/>
</dbReference>
<dbReference type="Pfam" id="PF23622">
    <property type="entry name" value="LRR_At1g61320_AtMIF1"/>
    <property type="match status" value="1"/>
</dbReference>
<reference evidence="2 4" key="1">
    <citation type="journal article" date="2017" name="Nature">
        <title>The sunflower genome provides insights into oil metabolism, flowering and Asterid evolution.</title>
        <authorList>
            <person name="Badouin H."/>
            <person name="Gouzy J."/>
            <person name="Grassa C.J."/>
            <person name="Murat F."/>
            <person name="Staton S.E."/>
            <person name="Cottret L."/>
            <person name="Lelandais-Briere C."/>
            <person name="Owens G.L."/>
            <person name="Carrere S."/>
            <person name="Mayjonade B."/>
            <person name="Legrand L."/>
            <person name="Gill N."/>
            <person name="Kane N.C."/>
            <person name="Bowers J.E."/>
            <person name="Hubner S."/>
            <person name="Bellec A."/>
            <person name="Berard A."/>
            <person name="Berges H."/>
            <person name="Blanchet N."/>
            <person name="Boniface M.C."/>
            <person name="Brunel D."/>
            <person name="Catrice O."/>
            <person name="Chaidir N."/>
            <person name="Claudel C."/>
            <person name="Donnadieu C."/>
            <person name="Faraut T."/>
            <person name="Fievet G."/>
            <person name="Helmstetter N."/>
            <person name="King M."/>
            <person name="Knapp S.J."/>
            <person name="Lai Z."/>
            <person name="Le Paslier M.C."/>
            <person name="Lippi Y."/>
            <person name="Lorenzon L."/>
            <person name="Mandel J.R."/>
            <person name="Marage G."/>
            <person name="Marchand G."/>
            <person name="Marquand E."/>
            <person name="Bret-Mestries E."/>
            <person name="Morien E."/>
            <person name="Nambeesan S."/>
            <person name="Nguyen T."/>
            <person name="Pegot-Espagnet P."/>
            <person name="Pouilly N."/>
            <person name="Raftis F."/>
            <person name="Sallet E."/>
            <person name="Schiex T."/>
            <person name="Thomas J."/>
            <person name="Vandecasteele C."/>
            <person name="Vares D."/>
            <person name="Vear F."/>
            <person name="Vautrin S."/>
            <person name="Crespi M."/>
            <person name="Mangin B."/>
            <person name="Burke J.M."/>
            <person name="Salse J."/>
            <person name="Munos S."/>
            <person name="Vincourt P."/>
            <person name="Rieseberg L.H."/>
            <person name="Langlade N.B."/>
        </authorList>
    </citation>
    <scope>NUCLEOTIDE SEQUENCE [LARGE SCALE GENOMIC DNA]</scope>
    <source>
        <strain evidence="4">cv. SF193</strain>
        <tissue evidence="2">Leaves</tissue>
    </source>
</reference>
<organism evidence="3 4">
    <name type="scientific">Helianthus annuus</name>
    <name type="common">Common sunflower</name>
    <dbReference type="NCBI Taxonomy" id="4232"/>
    <lineage>
        <taxon>Eukaryota</taxon>
        <taxon>Viridiplantae</taxon>
        <taxon>Streptophyta</taxon>
        <taxon>Embryophyta</taxon>
        <taxon>Tracheophyta</taxon>
        <taxon>Spermatophyta</taxon>
        <taxon>Magnoliopsida</taxon>
        <taxon>eudicotyledons</taxon>
        <taxon>Gunneridae</taxon>
        <taxon>Pentapetalae</taxon>
        <taxon>asterids</taxon>
        <taxon>campanulids</taxon>
        <taxon>Asterales</taxon>
        <taxon>Asteraceae</taxon>
        <taxon>Asteroideae</taxon>
        <taxon>Heliantheae alliance</taxon>
        <taxon>Heliantheae</taxon>
        <taxon>Helianthus</taxon>
    </lineage>
</organism>
<protein>
    <submittedName>
        <fullName evidence="2">F-box domain, leucine-rich repeat domain superfamily, F-box-like domain superfamily</fullName>
    </submittedName>
    <submittedName>
        <fullName evidence="3">Putative F-box domain, Leucine-rich repeat domain, L domain-like protein</fullName>
    </submittedName>
</protein>
<dbReference type="Gramene" id="mRNA:HanXRQr2_Chr17g0828231">
    <property type="protein sequence ID" value="mRNA:HanXRQr2_Chr17g0828231"/>
    <property type="gene ID" value="HanXRQr2_Chr17g0828231"/>
</dbReference>
<evidence type="ECO:0000259" key="1">
    <source>
        <dbReference type="PROSITE" id="PS50181"/>
    </source>
</evidence>
<evidence type="ECO:0000313" key="3">
    <source>
        <dbReference type="EMBL" id="OTF88020.1"/>
    </source>
</evidence>
<dbReference type="PANTHER" id="PTHR31639:SF326">
    <property type="entry name" value="F-BOX DOMAIN, FBD DOMAIN, F-BOX-LIKE DOMAIN SUPERFAMILY PROTEIN"/>
    <property type="match status" value="1"/>
</dbReference>
<dbReference type="InterPro" id="IPR036047">
    <property type="entry name" value="F-box-like_dom_sf"/>
</dbReference>
<evidence type="ECO:0000313" key="4">
    <source>
        <dbReference type="Proteomes" id="UP000215914"/>
    </source>
</evidence>
<dbReference type="PANTHER" id="PTHR31639">
    <property type="entry name" value="F-BOX PROTEIN-LIKE"/>
    <property type="match status" value="1"/>
</dbReference>
<feature type="domain" description="F-box" evidence="1">
    <location>
        <begin position="9"/>
        <end position="62"/>
    </location>
</feature>
<dbReference type="InterPro" id="IPR001810">
    <property type="entry name" value="F-box_dom"/>
</dbReference>
<dbReference type="PROSITE" id="PS50181">
    <property type="entry name" value="FBOX"/>
    <property type="match status" value="1"/>
</dbReference>
<dbReference type="Proteomes" id="UP000215914">
    <property type="component" value="Chromosome 17"/>
</dbReference>
<proteinExistence type="predicted"/>
<dbReference type="SUPFAM" id="SSF81383">
    <property type="entry name" value="F-box domain"/>
    <property type="match status" value="1"/>
</dbReference>